<organism evidence="2">
    <name type="scientific">Melampsora larici-populina (strain 98AG31 / pathotype 3-4-7)</name>
    <name type="common">Poplar leaf rust fungus</name>
    <dbReference type="NCBI Taxonomy" id="747676"/>
    <lineage>
        <taxon>Eukaryota</taxon>
        <taxon>Fungi</taxon>
        <taxon>Dikarya</taxon>
        <taxon>Basidiomycota</taxon>
        <taxon>Pucciniomycotina</taxon>
        <taxon>Pucciniomycetes</taxon>
        <taxon>Pucciniales</taxon>
        <taxon>Melampsoraceae</taxon>
        <taxon>Melampsora</taxon>
    </lineage>
</organism>
<proteinExistence type="predicted"/>
<dbReference type="GeneID" id="18930505"/>
<evidence type="ECO:0000313" key="1">
    <source>
        <dbReference type="EMBL" id="EGG03165.1"/>
    </source>
</evidence>
<keyword evidence="2" id="KW-1185">Reference proteome</keyword>
<dbReference type="OrthoDB" id="10382566at2759"/>
<protein>
    <submittedName>
        <fullName evidence="1">Uncharacterized protein</fullName>
    </submittedName>
</protein>
<dbReference type="VEuPathDB" id="FungiDB:MELLADRAFT_65822"/>
<accession>F4RWU3</accession>
<sequence>MCSSAAIYYTQDLIDAISIKYKNQKIASKYPAWHVATHMWTSETLLPFVYFVLTCNPSFRDWENIKRFTALVSKAYHYENPEPNIEKLTQFILWHTEVIYHILQLGPKIKSSQGTPIKHSMDIQLKAPKLSTLAMIVYLFHSDSDSFTANQSTRDILERHVSVTFERDYQLGYPTRQNDQDVYDSLRSKWETKSDEITTTAKDVHWPKCQFPLRSKSEPMLLLNGDIENDMRVKQDPQVSSFIHNWQTHFLETVRFIRNSKPENLGFPPYTLKNFSRGIHLFLQDSLPGSDKFEVTLFAEFIHQDPQDEFFVDFWEKFDASDSGRFLNQQKRRKSRVEVRP</sequence>
<gene>
    <name evidence="1" type="ORF">MELLADRAFT_65822</name>
</gene>
<dbReference type="KEGG" id="mlr:MELLADRAFT_65822"/>
<dbReference type="Proteomes" id="UP000001072">
    <property type="component" value="Unassembled WGS sequence"/>
</dbReference>
<dbReference type="EMBL" id="GL883126">
    <property type="protein sequence ID" value="EGG03165.1"/>
    <property type="molecule type" value="Genomic_DNA"/>
</dbReference>
<name>F4RWU3_MELLP</name>
<dbReference type="InParanoid" id="F4RWU3"/>
<dbReference type="HOGENOM" id="CLU_814035_0_0_1"/>
<evidence type="ECO:0000313" key="2">
    <source>
        <dbReference type="Proteomes" id="UP000001072"/>
    </source>
</evidence>
<reference evidence="2" key="1">
    <citation type="journal article" date="2011" name="Proc. Natl. Acad. Sci. U.S.A.">
        <title>Obligate biotrophy features unraveled by the genomic analysis of rust fungi.</title>
        <authorList>
            <person name="Duplessis S."/>
            <person name="Cuomo C.A."/>
            <person name="Lin Y.-C."/>
            <person name="Aerts A."/>
            <person name="Tisserant E."/>
            <person name="Veneault-Fourrey C."/>
            <person name="Joly D.L."/>
            <person name="Hacquard S."/>
            <person name="Amselem J."/>
            <person name="Cantarel B.L."/>
            <person name="Chiu R."/>
            <person name="Coutinho P.M."/>
            <person name="Feau N."/>
            <person name="Field M."/>
            <person name="Frey P."/>
            <person name="Gelhaye E."/>
            <person name="Goldberg J."/>
            <person name="Grabherr M.G."/>
            <person name="Kodira C.D."/>
            <person name="Kohler A."/>
            <person name="Kuees U."/>
            <person name="Lindquist E.A."/>
            <person name="Lucas S.M."/>
            <person name="Mago R."/>
            <person name="Mauceli E."/>
            <person name="Morin E."/>
            <person name="Murat C."/>
            <person name="Pangilinan J.L."/>
            <person name="Park R."/>
            <person name="Pearson M."/>
            <person name="Quesneville H."/>
            <person name="Rouhier N."/>
            <person name="Sakthikumar S."/>
            <person name="Salamov A.A."/>
            <person name="Schmutz J."/>
            <person name="Selles B."/>
            <person name="Shapiro H."/>
            <person name="Tanguay P."/>
            <person name="Tuskan G.A."/>
            <person name="Henrissat B."/>
            <person name="Van de Peer Y."/>
            <person name="Rouze P."/>
            <person name="Ellis J.G."/>
            <person name="Dodds P.N."/>
            <person name="Schein J.E."/>
            <person name="Zhong S."/>
            <person name="Hamelin R.C."/>
            <person name="Grigoriev I.V."/>
            <person name="Szabo L.J."/>
            <person name="Martin F."/>
        </authorList>
    </citation>
    <scope>NUCLEOTIDE SEQUENCE [LARGE SCALE GENOMIC DNA]</scope>
    <source>
        <strain evidence="2">98AG31 / pathotype 3-4-7</strain>
    </source>
</reference>
<dbReference type="AlphaFoldDB" id="F4RWU3"/>
<dbReference type="RefSeq" id="XP_007413625.1">
    <property type="nucleotide sequence ID" value="XM_007413563.1"/>
</dbReference>